<evidence type="ECO:0000313" key="2">
    <source>
        <dbReference type="EMBL" id="QCE06835.1"/>
    </source>
</evidence>
<dbReference type="AlphaFoldDB" id="A0A4D6N409"/>
<accession>A0A4D6N409</accession>
<feature type="region of interest" description="Disordered" evidence="1">
    <location>
        <begin position="33"/>
        <end position="54"/>
    </location>
</feature>
<dbReference type="Proteomes" id="UP000501690">
    <property type="component" value="Linkage Group LG9"/>
</dbReference>
<proteinExistence type="predicted"/>
<feature type="compositionally biased region" description="Basic and acidic residues" evidence="1">
    <location>
        <begin position="38"/>
        <end position="54"/>
    </location>
</feature>
<evidence type="ECO:0000256" key="1">
    <source>
        <dbReference type="SAM" id="MobiDB-lite"/>
    </source>
</evidence>
<gene>
    <name evidence="2" type="ORF">DEO72_LG9g1849</name>
</gene>
<dbReference type="EMBL" id="CP039353">
    <property type="protein sequence ID" value="QCE06835.1"/>
    <property type="molecule type" value="Genomic_DNA"/>
</dbReference>
<organism evidence="2 3">
    <name type="scientific">Vigna unguiculata</name>
    <name type="common">Cowpea</name>
    <dbReference type="NCBI Taxonomy" id="3917"/>
    <lineage>
        <taxon>Eukaryota</taxon>
        <taxon>Viridiplantae</taxon>
        <taxon>Streptophyta</taxon>
        <taxon>Embryophyta</taxon>
        <taxon>Tracheophyta</taxon>
        <taxon>Spermatophyta</taxon>
        <taxon>Magnoliopsida</taxon>
        <taxon>eudicotyledons</taxon>
        <taxon>Gunneridae</taxon>
        <taxon>Pentapetalae</taxon>
        <taxon>rosids</taxon>
        <taxon>fabids</taxon>
        <taxon>Fabales</taxon>
        <taxon>Fabaceae</taxon>
        <taxon>Papilionoideae</taxon>
        <taxon>50 kb inversion clade</taxon>
        <taxon>NPAAA clade</taxon>
        <taxon>indigoferoid/millettioid clade</taxon>
        <taxon>Phaseoleae</taxon>
        <taxon>Vigna</taxon>
    </lineage>
</organism>
<reference evidence="2 3" key="1">
    <citation type="submission" date="2019-04" db="EMBL/GenBank/DDBJ databases">
        <title>An improved genome assembly and genetic linkage map for asparagus bean, Vigna unguiculata ssp. sesquipedialis.</title>
        <authorList>
            <person name="Xia Q."/>
            <person name="Zhang R."/>
            <person name="Dong Y."/>
        </authorList>
    </citation>
    <scope>NUCLEOTIDE SEQUENCE [LARGE SCALE GENOMIC DNA]</scope>
    <source>
        <tissue evidence="2">Leaf</tissue>
    </source>
</reference>
<name>A0A4D6N409_VIGUN</name>
<protein>
    <submittedName>
        <fullName evidence="2">Uncharacterized protein</fullName>
    </submittedName>
</protein>
<sequence length="54" mass="6093">MEARQWPEMGKNAPQRIVGAVAAEEFAGIAAPWWSSFPREREEGTKCNGEEEEQ</sequence>
<evidence type="ECO:0000313" key="3">
    <source>
        <dbReference type="Proteomes" id="UP000501690"/>
    </source>
</evidence>
<keyword evidence="3" id="KW-1185">Reference proteome</keyword>